<name>A0A238H6R3_9BURK</name>
<organism evidence="2 3">
    <name type="scientific">Burkholderia singularis</name>
    <dbReference type="NCBI Taxonomy" id="1503053"/>
    <lineage>
        <taxon>Bacteria</taxon>
        <taxon>Pseudomonadati</taxon>
        <taxon>Pseudomonadota</taxon>
        <taxon>Betaproteobacteria</taxon>
        <taxon>Burkholderiales</taxon>
        <taxon>Burkholderiaceae</taxon>
        <taxon>Burkholderia</taxon>
        <taxon>pseudomallei group</taxon>
    </lineage>
</organism>
<evidence type="ECO:0000313" key="3">
    <source>
        <dbReference type="Proteomes" id="UP000198460"/>
    </source>
</evidence>
<evidence type="ECO:0000313" key="2">
    <source>
        <dbReference type="EMBL" id="SMG01141.1"/>
    </source>
</evidence>
<sequence>MFDRMPSRRVDGSKPTTGFASVSSMSCAQKEKGPLRGRMRAASQIR</sequence>
<evidence type="ECO:0000256" key="1">
    <source>
        <dbReference type="SAM" id="MobiDB-lite"/>
    </source>
</evidence>
<dbReference type="Proteomes" id="UP000198460">
    <property type="component" value="Unassembled WGS sequence"/>
</dbReference>
<dbReference type="EMBL" id="FXAN01000067">
    <property type="protein sequence ID" value="SMG01141.1"/>
    <property type="molecule type" value="Genomic_DNA"/>
</dbReference>
<feature type="compositionally biased region" description="Basic and acidic residues" evidence="1">
    <location>
        <begin position="1"/>
        <end position="12"/>
    </location>
</feature>
<accession>A0A238H6R3</accession>
<dbReference type="AlphaFoldDB" id="A0A238H6R3"/>
<reference evidence="2 3" key="1">
    <citation type="submission" date="2017-04" db="EMBL/GenBank/DDBJ databases">
        <authorList>
            <person name="Afonso C.L."/>
            <person name="Miller P.J."/>
            <person name="Scott M.A."/>
            <person name="Spackman E."/>
            <person name="Goraichik I."/>
            <person name="Dimitrov K.M."/>
            <person name="Suarez D.L."/>
            <person name="Swayne D.E."/>
        </authorList>
    </citation>
    <scope>NUCLEOTIDE SEQUENCE [LARGE SCALE GENOMIC DNA]</scope>
    <source>
        <strain evidence="2">LMG 28154</strain>
    </source>
</reference>
<dbReference type="PROSITE" id="PS51257">
    <property type="entry name" value="PROKAR_LIPOPROTEIN"/>
    <property type="match status" value="1"/>
</dbReference>
<proteinExistence type="predicted"/>
<protein>
    <submittedName>
        <fullName evidence="2">Uncharacterized protein</fullName>
    </submittedName>
</protein>
<feature type="region of interest" description="Disordered" evidence="1">
    <location>
        <begin position="1"/>
        <end position="46"/>
    </location>
</feature>
<gene>
    <name evidence="2" type="ORF">BSIN_4173</name>
</gene>
<feature type="compositionally biased region" description="Polar residues" evidence="1">
    <location>
        <begin position="14"/>
        <end position="27"/>
    </location>
</feature>